<protein>
    <recommendedName>
        <fullName evidence="5">Radical SAM core domain-containing protein</fullName>
    </recommendedName>
</protein>
<evidence type="ECO:0000256" key="4">
    <source>
        <dbReference type="ARBA" id="ARBA00023014"/>
    </source>
</evidence>
<accession>X1HXK0</accession>
<dbReference type="InterPro" id="IPR058240">
    <property type="entry name" value="rSAM_sf"/>
</dbReference>
<keyword evidence="2" id="KW-0479">Metal-binding</keyword>
<gene>
    <name evidence="6" type="ORF">S03H2_39601</name>
</gene>
<reference evidence="6" key="1">
    <citation type="journal article" date="2014" name="Front. Microbiol.">
        <title>High frequency of phylogenetically diverse reductive dehalogenase-homologous genes in deep subseafloor sedimentary metagenomes.</title>
        <authorList>
            <person name="Kawai M."/>
            <person name="Futagami T."/>
            <person name="Toyoda A."/>
            <person name="Takaki Y."/>
            <person name="Nishi S."/>
            <person name="Hori S."/>
            <person name="Arai W."/>
            <person name="Tsubouchi T."/>
            <person name="Morono Y."/>
            <person name="Uchiyama I."/>
            <person name="Ito T."/>
            <person name="Fujiyama A."/>
            <person name="Inagaki F."/>
            <person name="Takami H."/>
        </authorList>
    </citation>
    <scope>NUCLEOTIDE SEQUENCE</scope>
    <source>
        <strain evidence="6">Expedition CK06-06</strain>
    </source>
</reference>
<keyword evidence="3" id="KW-0408">Iron</keyword>
<dbReference type="AlphaFoldDB" id="X1HXK0"/>
<dbReference type="GO" id="GO:0051536">
    <property type="term" value="F:iron-sulfur cluster binding"/>
    <property type="evidence" value="ECO:0007669"/>
    <property type="project" value="UniProtKB-KW"/>
</dbReference>
<proteinExistence type="predicted"/>
<dbReference type="Pfam" id="PF04055">
    <property type="entry name" value="Radical_SAM"/>
    <property type="match status" value="1"/>
</dbReference>
<feature type="non-terminal residue" evidence="6">
    <location>
        <position position="276"/>
    </location>
</feature>
<evidence type="ECO:0000256" key="3">
    <source>
        <dbReference type="ARBA" id="ARBA00023004"/>
    </source>
</evidence>
<dbReference type="EMBL" id="BARU01024499">
    <property type="protein sequence ID" value="GAH49998.1"/>
    <property type="molecule type" value="Genomic_DNA"/>
</dbReference>
<feature type="domain" description="Radical SAM core" evidence="5">
    <location>
        <begin position="1"/>
        <end position="207"/>
    </location>
</feature>
<dbReference type="InterPro" id="IPR007197">
    <property type="entry name" value="rSAM"/>
</dbReference>
<dbReference type="PANTHER" id="PTHR11228:SF35">
    <property type="entry name" value="MOLYBDENUM COFACTOR BIOSYNTHESIS PROTEIN A-RELATED"/>
    <property type="match status" value="1"/>
</dbReference>
<evidence type="ECO:0000313" key="6">
    <source>
        <dbReference type="EMBL" id="GAH49998.1"/>
    </source>
</evidence>
<dbReference type="InterPro" id="IPR013785">
    <property type="entry name" value="Aldolase_TIM"/>
</dbReference>
<dbReference type="CDD" id="cd01335">
    <property type="entry name" value="Radical_SAM"/>
    <property type="match status" value="1"/>
</dbReference>
<evidence type="ECO:0000259" key="5">
    <source>
        <dbReference type="PROSITE" id="PS51918"/>
    </source>
</evidence>
<dbReference type="Gene3D" id="3.20.20.70">
    <property type="entry name" value="Aldolase class I"/>
    <property type="match status" value="1"/>
</dbReference>
<organism evidence="6">
    <name type="scientific">marine sediment metagenome</name>
    <dbReference type="NCBI Taxonomy" id="412755"/>
    <lineage>
        <taxon>unclassified sequences</taxon>
        <taxon>metagenomes</taxon>
        <taxon>ecological metagenomes</taxon>
    </lineage>
</organism>
<keyword evidence="1" id="KW-0949">S-adenosyl-L-methionine</keyword>
<sequence length="276" mass="32171">YITNFIIDVNYLIENIVPLIEIKGKHDIEIHIAPYGEILLYKDLIKLIKKLKLIDGIYKISMQTNGLLLSKESIIELEKAGLSQINISLNTLDQDKAEYLSDYKGYQLQHLLAMIDFLMESKINLVIAPVWIPKVNDQDIEELIRFVKNYQDKVDTPNKIRIGIQKYLIYKTGRRIKKIRPKSWGFFYKQLNTLEKKYNMKLKLGPRDFGIHKRKSLSLSIQKGNLVKSQIISIGRWDTEYIAKIDDNWGIKILLNKTQKNIPLIGKKIDTKIIKS</sequence>
<dbReference type="PROSITE" id="PS51918">
    <property type="entry name" value="RADICAL_SAM"/>
    <property type="match status" value="1"/>
</dbReference>
<evidence type="ECO:0000256" key="1">
    <source>
        <dbReference type="ARBA" id="ARBA00022691"/>
    </source>
</evidence>
<keyword evidence="4" id="KW-0411">Iron-sulfur</keyword>
<dbReference type="PANTHER" id="PTHR11228">
    <property type="entry name" value="RADICAL SAM DOMAIN PROTEIN"/>
    <property type="match status" value="1"/>
</dbReference>
<dbReference type="SUPFAM" id="SSF102114">
    <property type="entry name" value="Radical SAM enzymes"/>
    <property type="match status" value="1"/>
</dbReference>
<comment type="caution">
    <text evidence="6">The sequence shown here is derived from an EMBL/GenBank/DDBJ whole genome shotgun (WGS) entry which is preliminary data.</text>
</comment>
<dbReference type="GO" id="GO:0003824">
    <property type="term" value="F:catalytic activity"/>
    <property type="evidence" value="ECO:0007669"/>
    <property type="project" value="InterPro"/>
</dbReference>
<name>X1HXK0_9ZZZZ</name>
<dbReference type="InterPro" id="IPR050377">
    <property type="entry name" value="Radical_SAM_PqqE_MftC-like"/>
</dbReference>
<feature type="non-terminal residue" evidence="6">
    <location>
        <position position="1"/>
    </location>
</feature>
<evidence type="ECO:0000256" key="2">
    <source>
        <dbReference type="ARBA" id="ARBA00022723"/>
    </source>
</evidence>
<dbReference type="GO" id="GO:0046872">
    <property type="term" value="F:metal ion binding"/>
    <property type="evidence" value="ECO:0007669"/>
    <property type="project" value="UniProtKB-KW"/>
</dbReference>